<sequence length="395" mass="43082">MGFLPYETPYDWSRLQPLRHTAQQAVGGMIDLSIGSPVDPVPDSVRQAMIEHLDAPNAHGYPQTTGTAQLREAIMQWFARYRRTDLQAIDADIVPTVGSKEAVALMASLLGLGPDDVVVQPKVSYPTYAIGTQLAGAQILAVDDVTDTSVWEHNPHVKAVWVNAPNNPTGTVPSVQALRQVVEAARRIGAVVLSDECYALLYWKHDAVQSNATATEVMLQEQDTIPSAPCMLEPAISGSSARNILVLYSLSKQSNMAGYRTALIAGDAALVRPMTATRRQIGQIIPGPVQAAMVAGLNDSKAIATQVERYRNRFNRLIPALREFGYDAHMPDGALYVWTAARHGDCWQDMQELAKLGLIVSPGEFYGDSGYLRWSVTVPDDAIDQAVQRLHAARK</sequence>
<evidence type="ECO:0000313" key="5">
    <source>
        <dbReference type="EMBL" id="GGI12254.1"/>
    </source>
</evidence>
<organism evidence="5 6">
    <name type="scientific">Galliscardovia ingluviei</name>
    <dbReference type="NCBI Taxonomy" id="1769422"/>
    <lineage>
        <taxon>Bacteria</taxon>
        <taxon>Bacillati</taxon>
        <taxon>Actinomycetota</taxon>
        <taxon>Actinomycetes</taxon>
        <taxon>Bifidobacteriales</taxon>
        <taxon>Bifidobacteriaceae</taxon>
        <taxon>Galliscardovia</taxon>
    </lineage>
</organism>
<dbReference type="InterPro" id="IPR004839">
    <property type="entry name" value="Aminotransferase_I/II_large"/>
</dbReference>
<name>A0A8J3AE66_9BIFI</name>
<reference evidence="5" key="2">
    <citation type="submission" date="2020-09" db="EMBL/GenBank/DDBJ databases">
        <authorList>
            <person name="Sun Q."/>
            <person name="Sedlacek I."/>
        </authorList>
    </citation>
    <scope>NUCLEOTIDE SEQUENCE</scope>
    <source>
        <strain evidence="5">CCM 8606</strain>
    </source>
</reference>
<dbReference type="InterPro" id="IPR015421">
    <property type="entry name" value="PyrdxlP-dep_Trfase_major"/>
</dbReference>
<evidence type="ECO:0000259" key="4">
    <source>
        <dbReference type="Pfam" id="PF00155"/>
    </source>
</evidence>
<protein>
    <submittedName>
        <fullName evidence="5">Aminotransferase</fullName>
    </submittedName>
</protein>
<keyword evidence="3" id="KW-0808">Transferase</keyword>
<evidence type="ECO:0000256" key="3">
    <source>
        <dbReference type="ARBA" id="ARBA00022679"/>
    </source>
</evidence>
<evidence type="ECO:0000256" key="1">
    <source>
        <dbReference type="ARBA" id="ARBA00001933"/>
    </source>
</evidence>
<evidence type="ECO:0000256" key="2">
    <source>
        <dbReference type="ARBA" id="ARBA00022576"/>
    </source>
</evidence>
<reference evidence="5" key="1">
    <citation type="journal article" date="2014" name="Int. J. Syst. Evol. Microbiol.">
        <title>Complete genome sequence of Corynebacterium casei LMG S-19264T (=DSM 44701T), isolated from a smear-ripened cheese.</title>
        <authorList>
            <consortium name="US DOE Joint Genome Institute (JGI-PGF)"/>
            <person name="Walter F."/>
            <person name="Albersmeier A."/>
            <person name="Kalinowski J."/>
            <person name="Ruckert C."/>
        </authorList>
    </citation>
    <scope>NUCLEOTIDE SEQUENCE</scope>
    <source>
        <strain evidence="5">CCM 8606</strain>
    </source>
</reference>
<dbReference type="PANTHER" id="PTHR42832:SF3">
    <property type="entry name" value="L-GLUTAMINE--4-(METHYLSULFANYL)-2-OXOBUTANOATE AMINOTRANSFERASE"/>
    <property type="match status" value="1"/>
</dbReference>
<keyword evidence="6" id="KW-1185">Reference proteome</keyword>
<keyword evidence="2 5" id="KW-0032">Aminotransferase</keyword>
<dbReference type="AlphaFoldDB" id="A0A8J3AE66"/>
<dbReference type="PANTHER" id="PTHR42832">
    <property type="entry name" value="AMINO ACID AMINOTRANSFERASE"/>
    <property type="match status" value="1"/>
</dbReference>
<comment type="cofactor">
    <cofactor evidence="1">
        <name>pyridoxal 5'-phosphate</name>
        <dbReference type="ChEBI" id="CHEBI:597326"/>
    </cofactor>
</comment>
<gene>
    <name evidence="5" type="ORF">GCM10007377_00040</name>
</gene>
<dbReference type="InterPro" id="IPR050881">
    <property type="entry name" value="LL-DAP_aminotransferase"/>
</dbReference>
<accession>A0A8J3AE66</accession>
<dbReference type="GO" id="GO:0008483">
    <property type="term" value="F:transaminase activity"/>
    <property type="evidence" value="ECO:0007669"/>
    <property type="project" value="UniProtKB-KW"/>
</dbReference>
<dbReference type="InterPro" id="IPR015424">
    <property type="entry name" value="PyrdxlP-dep_Trfase"/>
</dbReference>
<comment type="caution">
    <text evidence="5">The sequence shown here is derived from an EMBL/GenBank/DDBJ whole genome shotgun (WGS) entry which is preliminary data.</text>
</comment>
<dbReference type="Gene3D" id="3.40.640.10">
    <property type="entry name" value="Type I PLP-dependent aspartate aminotransferase-like (Major domain)"/>
    <property type="match status" value="1"/>
</dbReference>
<evidence type="ECO:0000313" key="6">
    <source>
        <dbReference type="Proteomes" id="UP000619536"/>
    </source>
</evidence>
<feature type="domain" description="Aminotransferase class I/classII large" evidence="4">
    <location>
        <begin position="29"/>
        <end position="390"/>
    </location>
</feature>
<dbReference type="Proteomes" id="UP000619536">
    <property type="component" value="Unassembled WGS sequence"/>
</dbReference>
<dbReference type="GO" id="GO:0030170">
    <property type="term" value="F:pyridoxal phosphate binding"/>
    <property type="evidence" value="ECO:0007669"/>
    <property type="project" value="InterPro"/>
</dbReference>
<dbReference type="Pfam" id="PF00155">
    <property type="entry name" value="Aminotran_1_2"/>
    <property type="match status" value="1"/>
</dbReference>
<dbReference type="EMBL" id="BMDH01000001">
    <property type="protein sequence ID" value="GGI12254.1"/>
    <property type="molecule type" value="Genomic_DNA"/>
</dbReference>
<proteinExistence type="predicted"/>
<dbReference type="CDD" id="cd00609">
    <property type="entry name" value="AAT_like"/>
    <property type="match status" value="1"/>
</dbReference>
<dbReference type="SUPFAM" id="SSF53383">
    <property type="entry name" value="PLP-dependent transferases"/>
    <property type="match status" value="1"/>
</dbReference>
<dbReference type="InterPro" id="IPR019880">
    <property type="entry name" value="OxyQ"/>
</dbReference>
<dbReference type="NCBIfam" id="TIGR03539">
    <property type="entry name" value="DapC_actino"/>
    <property type="match status" value="1"/>
</dbReference>
<dbReference type="RefSeq" id="WP_188354223.1">
    <property type="nucleotide sequence ID" value="NZ_BMDH01000001.1"/>
</dbReference>